<evidence type="ECO:0000313" key="1">
    <source>
        <dbReference type="EMBL" id="KAF9520607.1"/>
    </source>
</evidence>
<gene>
    <name evidence="1" type="ORF">BS47DRAFT_1335781</name>
</gene>
<name>A0A9P6BAP3_9AGAM</name>
<evidence type="ECO:0000313" key="2">
    <source>
        <dbReference type="Proteomes" id="UP000886523"/>
    </source>
</evidence>
<organism evidence="1 2">
    <name type="scientific">Hydnum rufescens UP504</name>
    <dbReference type="NCBI Taxonomy" id="1448309"/>
    <lineage>
        <taxon>Eukaryota</taxon>
        <taxon>Fungi</taxon>
        <taxon>Dikarya</taxon>
        <taxon>Basidiomycota</taxon>
        <taxon>Agaricomycotina</taxon>
        <taxon>Agaricomycetes</taxon>
        <taxon>Cantharellales</taxon>
        <taxon>Hydnaceae</taxon>
        <taxon>Hydnum</taxon>
    </lineage>
</organism>
<dbReference type="Proteomes" id="UP000886523">
    <property type="component" value="Unassembled WGS sequence"/>
</dbReference>
<reference evidence="1" key="1">
    <citation type="journal article" date="2020" name="Nat. Commun.">
        <title>Large-scale genome sequencing of mycorrhizal fungi provides insights into the early evolution of symbiotic traits.</title>
        <authorList>
            <person name="Miyauchi S."/>
            <person name="Kiss E."/>
            <person name="Kuo A."/>
            <person name="Drula E."/>
            <person name="Kohler A."/>
            <person name="Sanchez-Garcia M."/>
            <person name="Morin E."/>
            <person name="Andreopoulos B."/>
            <person name="Barry K.W."/>
            <person name="Bonito G."/>
            <person name="Buee M."/>
            <person name="Carver A."/>
            <person name="Chen C."/>
            <person name="Cichocki N."/>
            <person name="Clum A."/>
            <person name="Culley D."/>
            <person name="Crous P.W."/>
            <person name="Fauchery L."/>
            <person name="Girlanda M."/>
            <person name="Hayes R.D."/>
            <person name="Keri Z."/>
            <person name="LaButti K."/>
            <person name="Lipzen A."/>
            <person name="Lombard V."/>
            <person name="Magnuson J."/>
            <person name="Maillard F."/>
            <person name="Murat C."/>
            <person name="Nolan M."/>
            <person name="Ohm R.A."/>
            <person name="Pangilinan J."/>
            <person name="Pereira M.F."/>
            <person name="Perotto S."/>
            <person name="Peter M."/>
            <person name="Pfister S."/>
            <person name="Riley R."/>
            <person name="Sitrit Y."/>
            <person name="Stielow J.B."/>
            <person name="Szollosi G."/>
            <person name="Zifcakova L."/>
            <person name="Stursova M."/>
            <person name="Spatafora J.W."/>
            <person name="Tedersoo L."/>
            <person name="Vaario L.M."/>
            <person name="Yamada A."/>
            <person name="Yan M."/>
            <person name="Wang P."/>
            <person name="Xu J."/>
            <person name="Bruns T."/>
            <person name="Baldrian P."/>
            <person name="Vilgalys R."/>
            <person name="Dunand C."/>
            <person name="Henrissat B."/>
            <person name="Grigoriev I.V."/>
            <person name="Hibbett D."/>
            <person name="Nagy L.G."/>
            <person name="Martin F.M."/>
        </authorList>
    </citation>
    <scope>NUCLEOTIDE SEQUENCE</scope>
    <source>
        <strain evidence="1">UP504</strain>
    </source>
</reference>
<comment type="caution">
    <text evidence="1">The sequence shown here is derived from an EMBL/GenBank/DDBJ whole genome shotgun (WGS) entry which is preliminary data.</text>
</comment>
<dbReference type="AlphaFoldDB" id="A0A9P6BAP3"/>
<protein>
    <submittedName>
        <fullName evidence="1">Uncharacterized protein</fullName>
    </submittedName>
</protein>
<accession>A0A9P6BAP3</accession>
<proteinExistence type="predicted"/>
<sequence length="437" mass="49908">MACRWMYLHISDSRLLWLQAVHQIIREKGLMPFSLPIATMSVAELRRCATRPHRIRAAAITRNWPTFIFQAATLEWDPHDNCVELNTFVCPGGRWLLTVLAPCRDNGYGSIVCWDIGTRAGSDSEPIAPVATLQTRRQLNLNCLQADFERKQIVILRPYVGTDYVIIEICTLSWSEDEERPPIFSRVKEVTLASPTRPRYRFQLEGDIVWVDKNQGEGLIWNWRENSWATVLLPATDLCIGIATWISFPHVYRITDPQKIHMYTIPPLGPDSEEPIVYSWEATTIPIPLVQKGWYILPIEHILVRDWQPFPKRQETYIRYYCGDPTMLLECKPREVDDGVDMAIIGSGCDRTQFLGPSLYAEFLPQQPSGQLENTEFNVAASSAVVRTTLAGDDEYSMAFWIDSLMRTGPFFCTASGTYFSCEPDYDAIGLGIYTFD</sequence>
<dbReference type="EMBL" id="MU128911">
    <property type="protein sequence ID" value="KAF9520607.1"/>
    <property type="molecule type" value="Genomic_DNA"/>
</dbReference>
<keyword evidence="2" id="KW-1185">Reference proteome</keyword>
<dbReference type="OrthoDB" id="3331712at2759"/>